<organism evidence="2 3">
    <name type="scientific">Mycolicibacter senuensis</name>
    <dbReference type="NCBI Taxonomy" id="386913"/>
    <lineage>
        <taxon>Bacteria</taxon>
        <taxon>Bacillati</taxon>
        <taxon>Actinomycetota</taxon>
        <taxon>Actinomycetes</taxon>
        <taxon>Mycobacteriales</taxon>
        <taxon>Mycobacteriaceae</taxon>
        <taxon>Mycolicibacter</taxon>
    </lineage>
</organism>
<evidence type="ECO:0000313" key="3">
    <source>
        <dbReference type="Proteomes" id="UP000465263"/>
    </source>
</evidence>
<name>A0A7I9XPJ3_9MYCO</name>
<feature type="region of interest" description="Disordered" evidence="1">
    <location>
        <begin position="80"/>
        <end position="108"/>
    </location>
</feature>
<sequence>MNTTNAPDAVVLLFAGRSLPRPLRGLTAVPVSDDAEGAVAAAIENSHRLVVVGDDPDLAWVLTRLLRSDRLDVELGYAPPRRTPATRANRLPAGRRAARRARHGTAGPVPLIRDDAGTALTGVGRWLPVDGAETLRGEGIVDDTALFDGDVAEVLIEPIAAAPGLRAGIPGRRGRVRRWVTGRAAQLGTTGALVVRDGVYGTRTVKRSTFYRHIEDWLLVR</sequence>
<proteinExistence type="predicted"/>
<keyword evidence="3" id="KW-1185">Reference proteome</keyword>
<dbReference type="AlphaFoldDB" id="A0A7I9XPJ3"/>
<comment type="caution">
    <text evidence="2">The sequence shown here is derived from an EMBL/GenBank/DDBJ whole genome shotgun (WGS) entry which is preliminary data.</text>
</comment>
<dbReference type="Proteomes" id="UP000465263">
    <property type="component" value="Unassembled WGS sequence"/>
</dbReference>
<evidence type="ECO:0008006" key="4">
    <source>
        <dbReference type="Google" id="ProtNLM"/>
    </source>
</evidence>
<reference evidence="2 3" key="1">
    <citation type="journal article" date="2019" name="Emerg. Microbes Infect.">
        <title>Comprehensive subspecies identification of 175 nontuberculous mycobacteria species based on 7547 genomic profiles.</title>
        <authorList>
            <person name="Matsumoto Y."/>
            <person name="Kinjo T."/>
            <person name="Motooka D."/>
            <person name="Nabeya D."/>
            <person name="Jung N."/>
            <person name="Uechi K."/>
            <person name="Horii T."/>
            <person name="Iida T."/>
            <person name="Fujita J."/>
            <person name="Nakamura S."/>
        </authorList>
    </citation>
    <scope>NUCLEOTIDE SEQUENCE [LARGE SCALE GENOMIC DNA]</scope>
    <source>
        <strain evidence="2 3">JCM 16017</strain>
    </source>
</reference>
<protein>
    <recommendedName>
        <fullName evidence="4">Peptidase M50</fullName>
    </recommendedName>
</protein>
<gene>
    <name evidence="2" type="ORF">MSEN_36150</name>
</gene>
<accession>A0A7I9XPJ3</accession>
<feature type="compositionally biased region" description="Low complexity" evidence="1">
    <location>
        <begin position="80"/>
        <end position="95"/>
    </location>
</feature>
<evidence type="ECO:0000256" key="1">
    <source>
        <dbReference type="SAM" id="MobiDB-lite"/>
    </source>
</evidence>
<evidence type="ECO:0000313" key="2">
    <source>
        <dbReference type="EMBL" id="GFG71895.1"/>
    </source>
</evidence>
<dbReference type="EMBL" id="BLKV01000002">
    <property type="protein sequence ID" value="GFG71895.1"/>
    <property type="molecule type" value="Genomic_DNA"/>
</dbReference>